<dbReference type="Proteomes" id="UP000813463">
    <property type="component" value="Chromosome 2"/>
</dbReference>
<protein>
    <submittedName>
        <fullName evidence="2">Uncharacterized protein isoform X1</fullName>
    </submittedName>
</protein>
<keyword evidence="1" id="KW-1185">Reference proteome</keyword>
<accession>A0ABM3R9R2</accession>
<dbReference type="GeneID" id="110799958"/>
<evidence type="ECO:0000313" key="2">
    <source>
        <dbReference type="RefSeq" id="XP_056692343.1"/>
    </source>
</evidence>
<evidence type="ECO:0000313" key="1">
    <source>
        <dbReference type="Proteomes" id="UP000813463"/>
    </source>
</evidence>
<organism evidence="1 2">
    <name type="scientific">Spinacia oleracea</name>
    <name type="common">Spinach</name>
    <dbReference type="NCBI Taxonomy" id="3562"/>
    <lineage>
        <taxon>Eukaryota</taxon>
        <taxon>Viridiplantae</taxon>
        <taxon>Streptophyta</taxon>
        <taxon>Embryophyta</taxon>
        <taxon>Tracheophyta</taxon>
        <taxon>Spermatophyta</taxon>
        <taxon>Magnoliopsida</taxon>
        <taxon>eudicotyledons</taxon>
        <taxon>Gunneridae</taxon>
        <taxon>Pentapetalae</taxon>
        <taxon>Caryophyllales</taxon>
        <taxon>Chenopodiaceae</taxon>
        <taxon>Chenopodioideae</taxon>
        <taxon>Anserineae</taxon>
        <taxon>Spinacia</taxon>
    </lineage>
</organism>
<dbReference type="RefSeq" id="XP_056692343.1">
    <property type="nucleotide sequence ID" value="XM_056836365.1"/>
</dbReference>
<reference evidence="2" key="2">
    <citation type="submission" date="2025-08" db="UniProtKB">
        <authorList>
            <consortium name="RefSeq"/>
        </authorList>
    </citation>
    <scope>IDENTIFICATION</scope>
    <source>
        <tissue evidence="2">Leaf</tissue>
    </source>
</reference>
<proteinExistence type="predicted"/>
<gene>
    <name evidence="2" type="primary">LOC110799958</name>
</gene>
<sequence>MKHSCLILYFIIIATTFCFFTKYTGLCSSPLFSASFPTNNLHGRASRRALSTHLIQHESEAVKVLDATKRSPHQVAYRREEPVKSGIDGDEGEDELVYHIDYHGVTTHPGSNPKHGKP</sequence>
<reference evidence="1" key="1">
    <citation type="journal article" date="2021" name="Nat. Commun.">
        <title>Genomic analyses provide insights into spinach domestication and the genetic basis of agronomic traits.</title>
        <authorList>
            <person name="Cai X."/>
            <person name="Sun X."/>
            <person name="Xu C."/>
            <person name="Sun H."/>
            <person name="Wang X."/>
            <person name="Ge C."/>
            <person name="Zhang Z."/>
            <person name="Wang Q."/>
            <person name="Fei Z."/>
            <person name="Jiao C."/>
            <person name="Wang Q."/>
        </authorList>
    </citation>
    <scope>NUCLEOTIDE SEQUENCE [LARGE SCALE GENOMIC DNA]</scope>
    <source>
        <strain evidence="1">cv. Varoflay</strain>
    </source>
</reference>
<name>A0ABM3R9R2_SPIOL</name>